<comment type="caution">
    <text evidence="3">The sequence shown here is derived from an EMBL/GenBank/DDBJ whole genome shotgun (WGS) entry which is preliminary data.</text>
</comment>
<sequence>MIRFGVIGTNWITDKFIEAAKELEDFCLTAVYSRSEVTAREFANAHGASYTFTDIEEMAQSDTIDAVYIASPNSFHASQAILCMNNGKHVLCEKPFASNKSEAEAMIAAARKNNVLFMEAMKSTCTPCFLAVKEHLDEIGPVRRYFANFCQYSSRYDEYKKGNILNAFNPTFSNGALMDIGVYTIAPLVHLFGEPQSIKAMGTILESGVDGQGSIIMQYEQHEAVVMYSKITDSNLPNEIQGEAGSIIIDKISSPSHIQINYRNGEQKDISVQQKENTMFYEAKEFISLIKNNQTESSINTFARSMSVIKIMDEVRRQLGITYPADQ</sequence>
<dbReference type="InterPro" id="IPR036291">
    <property type="entry name" value="NAD(P)-bd_dom_sf"/>
</dbReference>
<dbReference type="Proteomes" id="UP000602076">
    <property type="component" value="Unassembled WGS sequence"/>
</dbReference>
<protein>
    <submittedName>
        <fullName evidence="3">Gfo/Idh/MocA family oxidoreductase</fullName>
    </submittedName>
</protein>
<dbReference type="GO" id="GO:0000166">
    <property type="term" value="F:nucleotide binding"/>
    <property type="evidence" value="ECO:0007669"/>
    <property type="project" value="InterPro"/>
</dbReference>
<dbReference type="SUPFAM" id="SSF51735">
    <property type="entry name" value="NAD(P)-binding Rossmann-fold domains"/>
    <property type="match status" value="1"/>
</dbReference>
<name>A0A927D094_9BACI</name>
<feature type="domain" description="GFO/IDH/MocA-like oxidoreductase" evidence="2">
    <location>
        <begin position="131"/>
        <end position="247"/>
    </location>
</feature>
<organism evidence="3 4">
    <name type="scientific">Peribacillus faecalis</name>
    <dbReference type="NCBI Taxonomy" id="2772559"/>
    <lineage>
        <taxon>Bacteria</taxon>
        <taxon>Bacillati</taxon>
        <taxon>Bacillota</taxon>
        <taxon>Bacilli</taxon>
        <taxon>Bacillales</taxon>
        <taxon>Bacillaceae</taxon>
        <taxon>Peribacillus</taxon>
    </lineage>
</organism>
<dbReference type="AlphaFoldDB" id="A0A927D094"/>
<proteinExistence type="predicted"/>
<evidence type="ECO:0000313" key="4">
    <source>
        <dbReference type="Proteomes" id="UP000602076"/>
    </source>
</evidence>
<evidence type="ECO:0000313" key="3">
    <source>
        <dbReference type="EMBL" id="MBD3109080.1"/>
    </source>
</evidence>
<dbReference type="Gene3D" id="3.40.50.720">
    <property type="entry name" value="NAD(P)-binding Rossmann-like Domain"/>
    <property type="match status" value="1"/>
</dbReference>
<dbReference type="Pfam" id="PF22725">
    <property type="entry name" value="GFO_IDH_MocA_C3"/>
    <property type="match status" value="1"/>
</dbReference>
<dbReference type="RefSeq" id="WP_190998620.1">
    <property type="nucleotide sequence ID" value="NZ_JACXSI010000027.1"/>
</dbReference>
<dbReference type="Pfam" id="PF01408">
    <property type="entry name" value="GFO_IDH_MocA"/>
    <property type="match status" value="1"/>
</dbReference>
<dbReference type="EMBL" id="JACXSI010000027">
    <property type="protein sequence ID" value="MBD3109080.1"/>
    <property type="molecule type" value="Genomic_DNA"/>
</dbReference>
<dbReference type="InterPro" id="IPR055170">
    <property type="entry name" value="GFO_IDH_MocA-like_dom"/>
</dbReference>
<dbReference type="Gene3D" id="3.30.360.10">
    <property type="entry name" value="Dihydrodipicolinate Reductase, domain 2"/>
    <property type="match status" value="1"/>
</dbReference>
<dbReference type="SUPFAM" id="SSF55347">
    <property type="entry name" value="Glyceraldehyde-3-phosphate dehydrogenase-like, C-terminal domain"/>
    <property type="match status" value="1"/>
</dbReference>
<dbReference type="InterPro" id="IPR000683">
    <property type="entry name" value="Gfo/Idh/MocA-like_OxRdtase_N"/>
</dbReference>
<dbReference type="PANTHER" id="PTHR43054:SF1">
    <property type="entry name" value="SCYLLO-INOSITOL 2-DEHYDROGENASE (NADP(+)) IOLU"/>
    <property type="match status" value="1"/>
</dbReference>
<evidence type="ECO:0000259" key="1">
    <source>
        <dbReference type="Pfam" id="PF01408"/>
    </source>
</evidence>
<keyword evidence="4" id="KW-1185">Reference proteome</keyword>
<gene>
    <name evidence="3" type="ORF">IEO70_11985</name>
</gene>
<feature type="domain" description="Gfo/Idh/MocA-like oxidoreductase N-terminal" evidence="1">
    <location>
        <begin position="2"/>
        <end position="119"/>
    </location>
</feature>
<evidence type="ECO:0000259" key="2">
    <source>
        <dbReference type="Pfam" id="PF22725"/>
    </source>
</evidence>
<accession>A0A927D094</accession>
<reference evidence="3" key="1">
    <citation type="submission" date="2020-09" db="EMBL/GenBank/DDBJ databases">
        <title>Bacillus faecalis sp. nov., a moderately halophilic bacterium isolated from cow faeces.</title>
        <authorList>
            <person name="Jiang L."/>
            <person name="Lee J."/>
        </authorList>
    </citation>
    <scope>NUCLEOTIDE SEQUENCE</scope>
    <source>
        <strain evidence="3">AGMB 02131</strain>
    </source>
</reference>
<dbReference type="PANTHER" id="PTHR43054">
    <property type="match status" value="1"/>
</dbReference>